<evidence type="ECO:0000256" key="6">
    <source>
        <dbReference type="ARBA" id="ARBA00023136"/>
    </source>
</evidence>
<evidence type="ECO:0000256" key="5">
    <source>
        <dbReference type="ARBA" id="ARBA00023077"/>
    </source>
</evidence>
<dbReference type="RefSeq" id="WP_093334412.1">
    <property type="nucleotide sequence ID" value="NZ_FOXP01000013.1"/>
</dbReference>
<proteinExistence type="inferred from homology"/>
<gene>
    <name evidence="14" type="ORF">SAMN04488241_11325</name>
</gene>
<sequence length="1051" mass="112501">MIRTYRQHLLSTSLVLASILLAAEAHAQTGNAAGTATDNTPAGTASNAAANQATPGSSPADENVVPAEQGAGADGGEIVVTGSRIARPTLDSPAPVTTLNVADLTRTGAVTVGDVLNDLPQLRSTFSQASSTQFIGTSGLNLLDLRGLGTSRTLVLVNGRRHVTSSEGDFLVDTNTIPTDLLDRVDVVTGGQSAVYGSDAMAGVVNFVLKRDFDGLTLNGQAGVSDEGDHGTYRLTGTYGKNFAGGRGNIALSLEYNKADLVTYADRPGLTGAFTGRRQFQLVDSPALDNTIPNRTYLNNVHSFGYDNGGNFIAYNGTSLLSCGGGGIAAACLANGAPRVFGFRPGGSLYEYNYGTDFRPAGSNNNNGGDGGILNDRGTLQPSLKRYVANLLGHYDVSDAFKPFFEAKFVRVESFNQGTPTFAQGGEQGTVALAAGGRRAAVGAFTTQSIGIPISLDNPYLQPGAAATIRSLLPAGATFFRLNRNNNDFGTRDEFDRRDTYRIVGGVEGTFNEDWKYDFSVNYGEFRTRSTFFNNRINQNFFNAVDATRNAAGQIVCRINATTVTDPACVPINVLGDGSPSQGALNYINTDSSRRGKATEFDVTANVVGDSSQLFELPGGPIAFAVGGEYRRETASYAYDDLVKSGATFLNAIPDFDPPSFAVKEAYGELNMPILKDMRFAQELSVSGAVRVADYKGSAGTNWTWNAGGIYAPVRDVKFRVSYAKAVRAPTLSDLYASQSQNFGLLNDPCDVNFIGTGRATRAANCAAAGVPTNFINNTARAGSTEFLSGGNPNLETEKSRSWTYGVILQPSFVPGLAITADYYDIKISNVISAVDAQQILDGCYDGASLDNQFCRLINPRQGNGEFAQTALLQSTLNFAALRAKGVDLDVTYSHAVLGDDKLALRFIGTWVRDRTDFPYLDNPQQPERVKGELGDPIYSFNASADYSRGPFTLGYQLRYIGRQSITDWEAQHDTNGVEALDPYYADRVYYPHAFYHALRGSVDVNKSFRLYAGVDNLTDEKPPLGLLGVGNDAIYDNVGRFLYVGFSAKM</sequence>
<keyword evidence="4 8" id="KW-0812">Transmembrane</keyword>
<evidence type="ECO:0000256" key="2">
    <source>
        <dbReference type="ARBA" id="ARBA00022448"/>
    </source>
</evidence>
<dbReference type="PROSITE" id="PS52016">
    <property type="entry name" value="TONB_DEPENDENT_REC_3"/>
    <property type="match status" value="1"/>
</dbReference>
<dbReference type="InterPro" id="IPR037066">
    <property type="entry name" value="Plug_dom_sf"/>
</dbReference>
<dbReference type="AlphaFoldDB" id="A0A1I5UQ55"/>
<feature type="region of interest" description="Disordered" evidence="10">
    <location>
        <begin position="32"/>
        <end position="76"/>
    </location>
</feature>
<keyword evidence="11" id="KW-0732">Signal</keyword>
<evidence type="ECO:0000256" key="7">
    <source>
        <dbReference type="ARBA" id="ARBA00023237"/>
    </source>
</evidence>
<comment type="subcellular location">
    <subcellularLocation>
        <location evidence="1 8">Cell outer membrane</location>
        <topology evidence="1 8">Multi-pass membrane protein</topology>
    </subcellularLocation>
</comment>
<dbReference type="InterPro" id="IPR012910">
    <property type="entry name" value="Plug_dom"/>
</dbReference>
<keyword evidence="2 8" id="KW-0813">Transport</keyword>
<keyword evidence="6 8" id="KW-0472">Membrane</keyword>
<feature type="compositionally biased region" description="Low complexity" evidence="10">
    <location>
        <begin position="32"/>
        <end position="54"/>
    </location>
</feature>
<evidence type="ECO:0000256" key="3">
    <source>
        <dbReference type="ARBA" id="ARBA00022452"/>
    </source>
</evidence>
<dbReference type="STRING" id="634430.SAMN04488241_11325"/>
<dbReference type="SUPFAM" id="SSF56935">
    <property type="entry name" value="Porins"/>
    <property type="match status" value="1"/>
</dbReference>
<evidence type="ECO:0000256" key="11">
    <source>
        <dbReference type="SAM" id="SignalP"/>
    </source>
</evidence>
<protein>
    <submittedName>
        <fullName evidence="14">TonB-dependent Receptor Plug Domain</fullName>
    </submittedName>
</protein>
<dbReference type="Proteomes" id="UP000199586">
    <property type="component" value="Unassembled WGS sequence"/>
</dbReference>
<evidence type="ECO:0000259" key="13">
    <source>
        <dbReference type="Pfam" id="PF07715"/>
    </source>
</evidence>
<evidence type="ECO:0000313" key="15">
    <source>
        <dbReference type="Proteomes" id="UP000199586"/>
    </source>
</evidence>
<dbReference type="PANTHER" id="PTHR47234">
    <property type="match status" value="1"/>
</dbReference>
<feature type="signal peptide" evidence="11">
    <location>
        <begin position="1"/>
        <end position="27"/>
    </location>
</feature>
<dbReference type="InterPro" id="IPR036942">
    <property type="entry name" value="Beta-barrel_TonB_sf"/>
</dbReference>
<dbReference type="Pfam" id="PF07715">
    <property type="entry name" value="Plug"/>
    <property type="match status" value="1"/>
</dbReference>
<keyword evidence="7 8" id="KW-0998">Cell outer membrane</keyword>
<keyword evidence="14" id="KW-0675">Receptor</keyword>
<dbReference type="OrthoDB" id="7051241at2"/>
<keyword evidence="5 9" id="KW-0798">TonB box</keyword>
<keyword evidence="15" id="KW-1185">Reference proteome</keyword>
<feature type="domain" description="TonB-dependent receptor plug" evidence="13">
    <location>
        <begin position="90"/>
        <end position="204"/>
    </location>
</feature>
<evidence type="ECO:0000256" key="1">
    <source>
        <dbReference type="ARBA" id="ARBA00004571"/>
    </source>
</evidence>
<name>A0A1I5UQ55_9SPHN</name>
<feature type="domain" description="TonB-dependent receptor-like beta-barrel" evidence="12">
    <location>
        <begin position="479"/>
        <end position="1018"/>
    </location>
</feature>
<reference evidence="14 15" key="1">
    <citation type="submission" date="2016-10" db="EMBL/GenBank/DDBJ databases">
        <authorList>
            <person name="de Groot N.N."/>
        </authorList>
    </citation>
    <scope>NUCLEOTIDE SEQUENCE [LARGE SCALE GENOMIC DNA]</scope>
    <source>
        <strain evidence="14 15">CGMCC 1.9113</strain>
    </source>
</reference>
<dbReference type="Pfam" id="PF00593">
    <property type="entry name" value="TonB_dep_Rec_b-barrel"/>
    <property type="match status" value="1"/>
</dbReference>
<evidence type="ECO:0000256" key="9">
    <source>
        <dbReference type="RuleBase" id="RU003357"/>
    </source>
</evidence>
<dbReference type="GO" id="GO:0009279">
    <property type="term" value="C:cell outer membrane"/>
    <property type="evidence" value="ECO:0007669"/>
    <property type="project" value="UniProtKB-SubCell"/>
</dbReference>
<dbReference type="PANTHER" id="PTHR47234:SF2">
    <property type="entry name" value="TONB-DEPENDENT RECEPTOR"/>
    <property type="match status" value="1"/>
</dbReference>
<organism evidence="14 15">
    <name type="scientific">Sphingomonas rubra</name>
    <dbReference type="NCBI Taxonomy" id="634430"/>
    <lineage>
        <taxon>Bacteria</taxon>
        <taxon>Pseudomonadati</taxon>
        <taxon>Pseudomonadota</taxon>
        <taxon>Alphaproteobacteria</taxon>
        <taxon>Sphingomonadales</taxon>
        <taxon>Sphingomonadaceae</taxon>
        <taxon>Sphingomonas</taxon>
    </lineage>
</organism>
<dbReference type="InterPro" id="IPR000531">
    <property type="entry name" value="Beta-barrel_TonB"/>
</dbReference>
<dbReference type="Gene3D" id="2.170.130.10">
    <property type="entry name" value="TonB-dependent receptor, plug domain"/>
    <property type="match status" value="1"/>
</dbReference>
<evidence type="ECO:0000256" key="4">
    <source>
        <dbReference type="ARBA" id="ARBA00022692"/>
    </source>
</evidence>
<feature type="chain" id="PRO_5011624852" evidence="11">
    <location>
        <begin position="28"/>
        <end position="1051"/>
    </location>
</feature>
<accession>A0A1I5UQ55</accession>
<evidence type="ECO:0000256" key="8">
    <source>
        <dbReference type="PROSITE-ProRule" id="PRU01360"/>
    </source>
</evidence>
<evidence type="ECO:0000313" key="14">
    <source>
        <dbReference type="EMBL" id="SFP96766.1"/>
    </source>
</evidence>
<evidence type="ECO:0000256" key="10">
    <source>
        <dbReference type="SAM" id="MobiDB-lite"/>
    </source>
</evidence>
<keyword evidence="3 8" id="KW-1134">Transmembrane beta strand</keyword>
<dbReference type="Gene3D" id="2.40.170.20">
    <property type="entry name" value="TonB-dependent receptor, beta-barrel domain"/>
    <property type="match status" value="1"/>
</dbReference>
<comment type="similarity">
    <text evidence="8 9">Belongs to the TonB-dependent receptor family.</text>
</comment>
<evidence type="ECO:0000259" key="12">
    <source>
        <dbReference type="Pfam" id="PF00593"/>
    </source>
</evidence>
<dbReference type="InterPro" id="IPR039426">
    <property type="entry name" value="TonB-dep_rcpt-like"/>
</dbReference>
<dbReference type="EMBL" id="FOXP01000013">
    <property type="protein sequence ID" value="SFP96766.1"/>
    <property type="molecule type" value="Genomic_DNA"/>
</dbReference>